<evidence type="ECO:0000259" key="12">
    <source>
        <dbReference type="Pfam" id="PF04389"/>
    </source>
</evidence>
<keyword evidence="4" id="KW-0031">Aminopeptidase</keyword>
<evidence type="ECO:0000256" key="10">
    <source>
        <dbReference type="RuleBase" id="RU361240"/>
    </source>
</evidence>
<evidence type="ECO:0000256" key="3">
    <source>
        <dbReference type="ARBA" id="ARBA00005957"/>
    </source>
</evidence>
<evidence type="ECO:0000256" key="4">
    <source>
        <dbReference type="ARBA" id="ARBA00022438"/>
    </source>
</evidence>
<evidence type="ECO:0000256" key="1">
    <source>
        <dbReference type="ARBA" id="ARBA00001947"/>
    </source>
</evidence>
<dbReference type="AlphaFoldDB" id="A0A4Y7THP2"/>
<dbReference type="GO" id="GO:0006508">
    <property type="term" value="P:proteolysis"/>
    <property type="evidence" value="ECO:0007669"/>
    <property type="project" value="UniProtKB-KW"/>
</dbReference>
<protein>
    <recommendedName>
        <fullName evidence="10">Peptide hydrolase</fullName>
        <ecNumber evidence="10">3.4.-.-</ecNumber>
    </recommendedName>
</protein>
<evidence type="ECO:0000256" key="6">
    <source>
        <dbReference type="ARBA" id="ARBA00022723"/>
    </source>
</evidence>
<feature type="domain" description="PA" evidence="11">
    <location>
        <begin position="133"/>
        <end position="218"/>
    </location>
</feature>
<evidence type="ECO:0000313" key="13">
    <source>
        <dbReference type="EMBL" id="TEB33092.1"/>
    </source>
</evidence>
<dbReference type="Gene3D" id="3.50.30.30">
    <property type="match status" value="1"/>
</dbReference>
<dbReference type="STRING" id="71717.A0A4Y7THP2"/>
<evidence type="ECO:0000256" key="5">
    <source>
        <dbReference type="ARBA" id="ARBA00022670"/>
    </source>
</evidence>
<dbReference type="InterPro" id="IPR007484">
    <property type="entry name" value="Peptidase_M28"/>
</dbReference>
<keyword evidence="14" id="KW-1185">Reference proteome</keyword>
<evidence type="ECO:0000256" key="7">
    <source>
        <dbReference type="ARBA" id="ARBA00022729"/>
    </source>
</evidence>
<dbReference type="SUPFAM" id="SSF53187">
    <property type="entry name" value="Zn-dependent exopeptidases"/>
    <property type="match status" value="1"/>
</dbReference>
<dbReference type="InterPro" id="IPR003137">
    <property type="entry name" value="PA_domain"/>
</dbReference>
<dbReference type="Gene3D" id="3.40.630.10">
    <property type="entry name" value="Zn peptidases"/>
    <property type="match status" value="1"/>
</dbReference>
<keyword evidence="8 10" id="KW-0378">Hydrolase</keyword>
<dbReference type="PANTHER" id="PTHR12147">
    <property type="entry name" value="METALLOPEPTIDASE M28 FAMILY MEMBER"/>
    <property type="match status" value="1"/>
</dbReference>
<accession>A0A4Y7THP2</accession>
<keyword evidence="7 10" id="KW-0732">Signal</keyword>
<dbReference type="EC" id="3.4.-.-" evidence="10"/>
<feature type="chain" id="PRO_5021510979" description="Peptide hydrolase" evidence="10">
    <location>
        <begin position="21"/>
        <end position="497"/>
    </location>
</feature>
<dbReference type="EMBL" id="QPFP01000013">
    <property type="protein sequence ID" value="TEB33092.1"/>
    <property type="molecule type" value="Genomic_DNA"/>
</dbReference>
<dbReference type="GO" id="GO:0004177">
    <property type="term" value="F:aminopeptidase activity"/>
    <property type="evidence" value="ECO:0007669"/>
    <property type="project" value="UniProtKB-KW"/>
</dbReference>
<sequence>MPTGLSLLIAISVALASANAQEIAGIKTPPTLKAQLTPKALENTISSKNLLAHAEQFLSFSKLSNGNRAFGSKGHEATIRYVKKLLDRTGYYDVEFQAFTYPYSESTSQLTVDGQAVFTQAFTYAPGGDAVAPVGLVSNDGCLASDYPVLSGKIALIKRGNCDFGLKVAFAGGAGATGAIIYNNVETRPSGGTLAQPSRPEGPYVPTAFITAADGAQLIARVNNGEEFEVSIHAEAINEDRTTSNVIATTKQGDRNNVIAAGAHSDSVPAGPGLNDDGSGSMGILEVALNLAKFRGLKKRAEEFGLVGSEYYVEHLPEEERQKVALYLNFDMIASPNSGYFVFDGDGNATDIPGPPGSEVIETLYRSYFDSYNIHTGSAVFGGSSDYQPFVDAGIPSGGLMTGAGGLKTVEGVQWWGGDAGVAYDVCYHQACDNIENLRVDVWERNTKAIAYSVASFAKSIEGIPRTPRAPVRTLRVSKLSYEERLHLTCDHEDDRA</sequence>
<dbReference type="InterPro" id="IPR045175">
    <property type="entry name" value="M28_fam"/>
</dbReference>
<evidence type="ECO:0000256" key="2">
    <source>
        <dbReference type="ARBA" id="ARBA00005634"/>
    </source>
</evidence>
<dbReference type="OrthoDB" id="10013407at2759"/>
<dbReference type="GO" id="GO:0008235">
    <property type="term" value="F:metalloexopeptidase activity"/>
    <property type="evidence" value="ECO:0007669"/>
    <property type="project" value="InterPro"/>
</dbReference>
<evidence type="ECO:0000259" key="11">
    <source>
        <dbReference type="Pfam" id="PF02225"/>
    </source>
</evidence>
<comment type="cofactor">
    <cofactor evidence="1">
        <name>Zn(2+)</name>
        <dbReference type="ChEBI" id="CHEBI:29105"/>
    </cofactor>
</comment>
<dbReference type="Pfam" id="PF02225">
    <property type="entry name" value="PA"/>
    <property type="match status" value="1"/>
</dbReference>
<proteinExistence type="inferred from homology"/>
<comment type="caution">
    <text evidence="13">The sequence shown here is derived from an EMBL/GenBank/DDBJ whole genome shotgun (WGS) entry which is preliminary data.</text>
</comment>
<evidence type="ECO:0000256" key="8">
    <source>
        <dbReference type="ARBA" id="ARBA00022801"/>
    </source>
</evidence>
<evidence type="ECO:0000313" key="14">
    <source>
        <dbReference type="Proteomes" id="UP000298030"/>
    </source>
</evidence>
<feature type="signal peptide" evidence="10">
    <location>
        <begin position="1"/>
        <end position="20"/>
    </location>
</feature>
<evidence type="ECO:0000256" key="9">
    <source>
        <dbReference type="ARBA" id="ARBA00022833"/>
    </source>
</evidence>
<gene>
    <name evidence="13" type="ORF">FA13DRAFT_1730836</name>
</gene>
<dbReference type="Proteomes" id="UP000298030">
    <property type="component" value="Unassembled WGS sequence"/>
</dbReference>
<dbReference type="GO" id="GO:0046872">
    <property type="term" value="F:metal ion binding"/>
    <property type="evidence" value="ECO:0007669"/>
    <property type="project" value="UniProtKB-KW"/>
</dbReference>
<keyword evidence="5 10" id="KW-0645">Protease</keyword>
<keyword evidence="9 10" id="KW-0862">Zinc</keyword>
<comment type="similarity">
    <text evidence="2">Belongs to the peptidase M28 family. M28B subfamily.</text>
</comment>
<dbReference type="PANTHER" id="PTHR12147:SF26">
    <property type="entry name" value="PEPTIDASE M28 DOMAIN-CONTAINING PROTEIN"/>
    <property type="match status" value="1"/>
</dbReference>
<dbReference type="CDD" id="cd03876">
    <property type="entry name" value="M28_SGAP_like"/>
    <property type="match status" value="1"/>
</dbReference>
<dbReference type="InterPro" id="IPR046450">
    <property type="entry name" value="PA_dom_sf"/>
</dbReference>
<dbReference type="SUPFAM" id="SSF52025">
    <property type="entry name" value="PA domain"/>
    <property type="match status" value="1"/>
</dbReference>
<comment type="similarity">
    <text evidence="3">Belongs to the peptidase M28 family. M28A subfamily.</text>
</comment>
<reference evidence="13 14" key="1">
    <citation type="journal article" date="2019" name="Nat. Ecol. Evol.">
        <title>Megaphylogeny resolves global patterns of mushroom evolution.</title>
        <authorList>
            <person name="Varga T."/>
            <person name="Krizsan K."/>
            <person name="Foldi C."/>
            <person name="Dima B."/>
            <person name="Sanchez-Garcia M."/>
            <person name="Sanchez-Ramirez S."/>
            <person name="Szollosi G.J."/>
            <person name="Szarkandi J.G."/>
            <person name="Papp V."/>
            <person name="Albert L."/>
            <person name="Andreopoulos W."/>
            <person name="Angelini C."/>
            <person name="Antonin V."/>
            <person name="Barry K.W."/>
            <person name="Bougher N.L."/>
            <person name="Buchanan P."/>
            <person name="Buyck B."/>
            <person name="Bense V."/>
            <person name="Catcheside P."/>
            <person name="Chovatia M."/>
            <person name="Cooper J."/>
            <person name="Damon W."/>
            <person name="Desjardin D."/>
            <person name="Finy P."/>
            <person name="Geml J."/>
            <person name="Haridas S."/>
            <person name="Hughes K."/>
            <person name="Justo A."/>
            <person name="Karasinski D."/>
            <person name="Kautmanova I."/>
            <person name="Kiss B."/>
            <person name="Kocsube S."/>
            <person name="Kotiranta H."/>
            <person name="LaButti K.M."/>
            <person name="Lechner B.E."/>
            <person name="Liimatainen K."/>
            <person name="Lipzen A."/>
            <person name="Lukacs Z."/>
            <person name="Mihaltcheva S."/>
            <person name="Morgado L.N."/>
            <person name="Niskanen T."/>
            <person name="Noordeloos M.E."/>
            <person name="Ohm R.A."/>
            <person name="Ortiz-Santana B."/>
            <person name="Ovrebo C."/>
            <person name="Racz N."/>
            <person name="Riley R."/>
            <person name="Savchenko A."/>
            <person name="Shiryaev A."/>
            <person name="Soop K."/>
            <person name="Spirin V."/>
            <person name="Szebenyi C."/>
            <person name="Tomsovsky M."/>
            <person name="Tulloss R.E."/>
            <person name="Uehling J."/>
            <person name="Grigoriev I.V."/>
            <person name="Vagvolgyi C."/>
            <person name="Papp T."/>
            <person name="Martin F.M."/>
            <person name="Miettinen O."/>
            <person name="Hibbett D.S."/>
            <person name="Nagy L.G."/>
        </authorList>
    </citation>
    <scope>NUCLEOTIDE SEQUENCE [LARGE SCALE GENOMIC DNA]</scope>
    <source>
        <strain evidence="13 14">FP101781</strain>
    </source>
</reference>
<name>A0A4Y7THP2_COPMI</name>
<dbReference type="InterPro" id="IPR041756">
    <property type="entry name" value="M28_SGAP-like"/>
</dbReference>
<feature type="domain" description="Peptidase M28" evidence="12">
    <location>
        <begin position="245"/>
        <end position="452"/>
    </location>
</feature>
<keyword evidence="6 10" id="KW-0479">Metal-binding</keyword>
<organism evidence="13 14">
    <name type="scientific">Coprinellus micaceus</name>
    <name type="common">Glistening ink-cap mushroom</name>
    <name type="synonym">Coprinus micaceus</name>
    <dbReference type="NCBI Taxonomy" id="71717"/>
    <lineage>
        <taxon>Eukaryota</taxon>
        <taxon>Fungi</taxon>
        <taxon>Dikarya</taxon>
        <taxon>Basidiomycota</taxon>
        <taxon>Agaricomycotina</taxon>
        <taxon>Agaricomycetes</taxon>
        <taxon>Agaricomycetidae</taxon>
        <taxon>Agaricales</taxon>
        <taxon>Agaricineae</taxon>
        <taxon>Psathyrellaceae</taxon>
        <taxon>Coprinellus</taxon>
    </lineage>
</organism>
<dbReference type="Pfam" id="PF04389">
    <property type="entry name" value="Peptidase_M28"/>
    <property type="match status" value="1"/>
</dbReference>